<reference evidence="1 2" key="1">
    <citation type="submission" date="2019-08" db="EMBL/GenBank/DDBJ databases">
        <title>Whole genome of Aphis craccivora.</title>
        <authorList>
            <person name="Voronova N.V."/>
            <person name="Shulinski R.S."/>
            <person name="Bandarenka Y.V."/>
            <person name="Zhorov D.G."/>
            <person name="Warner D."/>
        </authorList>
    </citation>
    <scope>NUCLEOTIDE SEQUENCE [LARGE SCALE GENOMIC DNA]</scope>
    <source>
        <strain evidence="1">180601</strain>
        <tissue evidence="1">Whole Body</tissue>
    </source>
</reference>
<accession>A0A6G0Z2Y1</accession>
<dbReference type="InterPro" id="IPR043502">
    <property type="entry name" value="DNA/RNA_pol_sf"/>
</dbReference>
<proteinExistence type="predicted"/>
<name>A0A6G0Z2Y1_APHCR</name>
<comment type="caution">
    <text evidence="1">The sequence shown here is derived from an EMBL/GenBank/DDBJ whole genome shotgun (WGS) entry which is preliminary data.</text>
</comment>
<protein>
    <submittedName>
        <fullName evidence="1">Uncharacterized protein</fullName>
    </submittedName>
</protein>
<organism evidence="1 2">
    <name type="scientific">Aphis craccivora</name>
    <name type="common">Cowpea aphid</name>
    <dbReference type="NCBI Taxonomy" id="307492"/>
    <lineage>
        <taxon>Eukaryota</taxon>
        <taxon>Metazoa</taxon>
        <taxon>Ecdysozoa</taxon>
        <taxon>Arthropoda</taxon>
        <taxon>Hexapoda</taxon>
        <taxon>Insecta</taxon>
        <taxon>Pterygota</taxon>
        <taxon>Neoptera</taxon>
        <taxon>Paraneoptera</taxon>
        <taxon>Hemiptera</taxon>
        <taxon>Sternorrhyncha</taxon>
        <taxon>Aphidomorpha</taxon>
        <taxon>Aphidoidea</taxon>
        <taxon>Aphididae</taxon>
        <taxon>Aphidini</taxon>
        <taxon>Aphis</taxon>
        <taxon>Aphis</taxon>
    </lineage>
</organism>
<dbReference type="AlphaFoldDB" id="A0A6G0Z2Y1"/>
<dbReference type="GO" id="GO:0071897">
    <property type="term" value="P:DNA biosynthetic process"/>
    <property type="evidence" value="ECO:0007669"/>
    <property type="project" value="UniProtKB-ARBA"/>
</dbReference>
<dbReference type="SUPFAM" id="SSF56672">
    <property type="entry name" value="DNA/RNA polymerases"/>
    <property type="match status" value="1"/>
</dbReference>
<gene>
    <name evidence="1" type="ORF">FWK35_00004055</name>
</gene>
<dbReference type="OrthoDB" id="6621203at2759"/>
<keyword evidence="2" id="KW-1185">Reference proteome</keyword>
<evidence type="ECO:0000313" key="1">
    <source>
        <dbReference type="EMBL" id="KAF0764584.1"/>
    </source>
</evidence>
<dbReference type="Proteomes" id="UP000478052">
    <property type="component" value="Unassembled WGS sequence"/>
</dbReference>
<evidence type="ECO:0000313" key="2">
    <source>
        <dbReference type="Proteomes" id="UP000478052"/>
    </source>
</evidence>
<sequence length="209" mass="24608">MPYGDFKWVESNLKGLSDMSPTSDTGRVYEVDVSYPQHLHDQHNDLPFLPHNSIPQGSKVHRALEFSQCAWLADYISLNIEIRKKAKNAFEKDFFKLMNNAVKTMQSKRKEMKMELVSDERKLQKLINRCIRCNENLNAVALENKIITFGKPIYIVYNYIIHLLTRDLHFAVLDISKTLMYDYHYNTTQKHYGNRIKLLYTDTVFELQP</sequence>
<dbReference type="EMBL" id="VUJU01001598">
    <property type="protein sequence ID" value="KAF0764584.1"/>
    <property type="molecule type" value="Genomic_DNA"/>
</dbReference>